<proteinExistence type="predicted"/>
<dbReference type="SUPFAM" id="SSF50998">
    <property type="entry name" value="Quinoprotein alcohol dehydrogenase-like"/>
    <property type="match status" value="1"/>
</dbReference>
<evidence type="ECO:0000313" key="2">
    <source>
        <dbReference type="EMBL" id="OCK72724.1"/>
    </source>
</evidence>
<feature type="non-terminal residue" evidence="2">
    <location>
        <position position="1"/>
    </location>
</feature>
<dbReference type="InterPro" id="IPR001680">
    <property type="entry name" value="WD40_rpt"/>
</dbReference>
<dbReference type="InterPro" id="IPR015943">
    <property type="entry name" value="WD40/YVTN_repeat-like_dom_sf"/>
</dbReference>
<keyword evidence="3" id="KW-1185">Reference proteome</keyword>
<gene>
    <name evidence="2" type="ORF">K432DRAFT_76505</name>
</gene>
<evidence type="ECO:0000256" key="1">
    <source>
        <dbReference type="PROSITE-ProRule" id="PRU00221"/>
    </source>
</evidence>
<dbReference type="SMART" id="SM00320">
    <property type="entry name" value="WD40"/>
    <property type="match status" value="2"/>
</dbReference>
<dbReference type="EMBL" id="KV746977">
    <property type="protein sequence ID" value="OCK72724.1"/>
    <property type="molecule type" value="Genomic_DNA"/>
</dbReference>
<organism evidence="2 3">
    <name type="scientific">Lepidopterella palustris CBS 459.81</name>
    <dbReference type="NCBI Taxonomy" id="1314670"/>
    <lineage>
        <taxon>Eukaryota</taxon>
        <taxon>Fungi</taxon>
        <taxon>Dikarya</taxon>
        <taxon>Ascomycota</taxon>
        <taxon>Pezizomycotina</taxon>
        <taxon>Dothideomycetes</taxon>
        <taxon>Pleosporomycetidae</taxon>
        <taxon>Mytilinidiales</taxon>
        <taxon>Argynnaceae</taxon>
        <taxon>Lepidopterella</taxon>
    </lineage>
</organism>
<reference evidence="2 3" key="1">
    <citation type="journal article" date="2016" name="Nat. Commun.">
        <title>Ectomycorrhizal ecology is imprinted in the genome of the dominant symbiotic fungus Cenococcum geophilum.</title>
        <authorList>
            <consortium name="DOE Joint Genome Institute"/>
            <person name="Peter M."/>
            <person name="Kohler A."/>
            <person name="Ohm R.A."/>
            <person name="Kuo A."/>
            <person name="Krutzmann J."/>
            <person name="Morin E."/>
            <person name="Arend M."/>
            <person name="Barry K.W."/>
            <person name="Binder M."/>
            <person name="Choi C."/>
            <person name="Clum A."/>
            <person name="Copeland A."/>
            <person name="Grisel N."/>
            <person name="Haridas S."/>
            <person name="Kipfer T."/>
            <person name="LaButti K."/>
            <person name="Lindquist E."/>
            <person name="Lipzen A."/>
            <person name="Maire R."/>
            <person name="Meier B."/>
            <person name="Mihaltcheva S."/>
            <person name="Molinier V."/>
            <person name="Murat C."/>
            <person name="Poggeler S."/>
            <person name="Quandt C.A."/>
            <person name="Sperisen C."/>
            <person name="Tritt A."/>
            <person name="Tisserant E."/>
            <person name="Crous P.W."/>
            <person name="Henrissat B."/>
            <person name="Nehls U."/>
            <person name="Egli S."/>
            <person name="Spatafora J.W."/>
            <person name="Grigoriev I.V."/>
            <person name="Martin F.M."/>
        </authorList>
    </citation>
    <scope>NUCLEOTIDE SEQUENCE [LARGE SCALE GENOMIC DNA]</scope>
    <source>
        <strain evidence="2 3">CBS 459.81</strain>
    </source>
</reference>
<protein>
    <submittedName>
        <fullName evidence="2">WD40 repeat-like protein</fullName>
    </submittedName>
</protein>
<dbReference type="PANTHER" id="PTHR19879">
    <property type="entry name" value="TRANSCRIPTION INITIATION FACTOR TFIID"/>
    <property type="match status" value="1"/>
</dbReference>
<dbReference type="PROSITE" id="PS50082">
    <property type="entry name" value="WD_REPEATS_2"/>
    <property type="match status" value="1"/>
</dbReference>
<name>A0A8E2J8H4_9PEZI</name>
<feature type="repeat" description="WD" evidence="1">
    <location>
        <begin position="57"/>
        <end position="98"/>
    </location>
</feature>
<dbReference type="PANTHER" id="PTHR19879:SF9">
    <property type="entry name" value="TRANSCRIPTION INITIATION FACTOR TFIID SUBUNIT 5"/>
    <property type="match status" value="1"/>
</dbReference>
<accession>A0A8E2J8H4</accession>
<evidence type="ECO:0000313" key="3">
    <source>
        <dbReference type="Proteomes" id="UP000250266"/>
    </source>
</evidence>
<dbReference type="Pfam" id="PF00400">
    <property type="entry name" value="WD40"/>
    <property type="match status" value="2"/>
</dbReference>
<dbReference type="Proteomes" id="UP000250266">
    <property type="component" value="Unassembled WGS sequence"/>
</dbReference>
<dbReference type="OrthoDB" id="3939805at2759"/>
<dbReference type="InterPro" id="IPR011047">
    <property type="entry name" value="Quinoprotein_ADH-like_sf"/>
</dbReference>
<dbReference type="PROSITE" id="PS50294">
    <property type="entry name" value="WD_REPEATS_REGION"/>
    <property type="match status" value="1"/>
</dbReference>
<sequence>PHSGALLRTLEGHSDSVGAIAFSADGKQLASAPDQRWYPCWTVNLWDPHSGALLRTLEGHSNVVRAIAFSADGKKLASASDDSTVRLWDPHSGELLQQTFDVSNVYTLSFSNDGTYLQTNMGSLPISSPSSSGLAVLHRQLPPAIFVKNQWMRSHTEPILWLPPEHRPDRIAVHGSTVDFGLKSGRVTIMELAL</sequence>
<dbReference type="AlphaFoldDB" id="A0A8E2J8H4"/>
<keyword evidence="1" id="KW-0853">WD repeat</keyword>
<dbReference type="Gene3D" id="2.130.10.10">
    <property type="entry name" value="YVTN repeat-like/Quinoprotein amine dehydrogenase"/>
    <property type="match status" value="1"/>
</dbReference>